<dbReference type="OrthoDB" id="5396681at2759"/>
<keyword evidence="1" id="KW-0472">Membrane</keyword>
<reference evidence="2 3" key="1">
    <citation type="submission" date="2015-01" db="EMBL/GenBank/DDBJ databases">
        <title>The Genome Sequence of Exophiala oligosperma CBS72588.</title>
        <authorList>
            <consortium name="The Broad Institute Genomics Platform"/>
            <person name="Cuomo C."/>
            <person name="de Hoog S."/>
            <person name="Gorbushina A."/>
            <person name="Stielow B."/>
            <person name="Teixiera M."/>
            <person name="Abouelleil A."/>
            <person name="Chapman S.B."/>
            <person name="Priest M."/>
            <person name="Young S.K."/>
            <person name="Wortman J."/>
            <person name="Nusbaum C."/>
            <person name="Birren B."/>
        </authorList>
    </citation>
    <scope>NUCLEOTIDE SEQUENCE [LARGE SCALE GENOMIC DNA]</scope>
    <source>
        <strain evidence="2 3">CBS 72588</strain>
    </source>
</reference>
<evidence type="ECO:0000256" key="1">
    <source>
        <dbReference type="SAM" id="Phobius"/>
    </source>
</evidence>
<protein>
    <submittedName>
        <fullName evidence="2">Uncharacterized protein</fullName>
    </submittedName>
</protein>
<dbReference type="VEuPathDB" id="FungiDB:PV06_04456"/>
<dbReference type="AlphaFoldDB" id="A0A0D2E6A8"/>
<evidence type="ECO:0000313" key="3">
    <source>
        <dbReference type="Proteomes" id="UP000053342"/>
    </source>
</evidence>
<dbReference type="EMBL" id="KN847335">
    <property type="protein sequence ID" value="KIW43344.1"/>
    <property type="molecule type" value="Genomic_DNA"/>
</dbReference>
<sequence length="70" mass="8292">MQTLMSTDIVQYDHSKEIFSKEALKLFLAVSLPMMLFTFLAWYAVYWCVNHREKVAKFKQQLRMKSEAAV</sequence>
<evidence type="ECO:0000313" key="2">
    <source>
        <dbReference type="EMBL" id="KIW43344.1"/>
    </source>
</evidence>
<keyword evidence="3" id="KW-1185">Reference proteome</keyword>
<accession>A0A0D2E6A8</accession>
<organism evidence="2 3">
    <name type="scientific">Exophiala oligosperma</name>
    <dbReference type="NCBI Taxonomy" id="215243"/>
    <lineage>
        <taxon>Eukaryota</taxon>
        <taxon>Fungi</taxon>
        <taxon>Dikarya</taxon>
        <taxon>Ascomycota</taxon>
        <taxon>Pezizomycotina</taxon>
        <taxon>Eurotiomycetes</taxon>
        <taxon>Chaetothyriomycetidae</taxon>
        <taxon>Chaetothyriales</taxon>
        <taxon>Herpotrichiellaceae</taxon>
        <taxon>Exophiala</taxon>
    </lineage>
</organism>
<proteinExistence type="predicted"/>
<keyword evidence="1" id="KW-0812">Transmembrane</keyword>
<gene>
    <name evidence="2" type="ORF">PV06_04456</name>
</gene>
<keyword evidence="1" id="KW-1133">Transmembrane helix</keyword>
<dbReference type="RefSeq" id="XP_016263560.1">
    <property type="nucleotide sequence ID" value="XM_016405354.1"/>
</dbReference>
<dbReference type="Proteomes" id="UP000053342">
    <property type="component" value="Unassembled WGS sequence"/>
</dbReference>
<dbReference type="HOGENOM" id="CLU_2757792_0_0_1"/>
<dbReference type="GeneID" id="27356530"/>
<name>A0A0D2E6A8_9EURO</name>
<feature type="transmembrane region" description="Helical" evidence="1">
    <location>
        <begin position="26"/>
        <end position="49"/>
    </location>
</feature>